<accession>A0A9N9K0F1</accession>
<dbReference type="AlphaFoldDB" id="A0A9N9K0F1"/>
<keyword evidence="3" id="KW-1185">Reference proteome</keyword>
<keyword evidence="1" id="KW-0812">Transmembrane</keyword>
<proteinExistence type="predicted"/>
<name>A0A9N9K0F1_9GLOM</name>
<protein>
    <submittedName>
        <fullName evidence="2">16510_t:CDS:1</fullName>
    </submittedName>
</protein>
<dbReference type="EMBL" id="CAJVQA010034388">
    <property type="protein sequence ID" value="CAG8805715.1"/>
    <property type="molecule type" value="Genomic_DNA"/>
</dbReference>
<keyword evidence="1" id="KW-1133">Transmembrane helix</keyword>
<organism evidence="2 3">
    <name type="scientific">Cetraspora pellucida</name>
    <dbReference type="NCBI Taxonomy" id="1433469"/>
    <lineage>
        <taxon>Eukaryota</taxon>
        <taxon>Fungi</taxon>
        <taxon>Fungi incertae sedis</taxon>
        <taxon>Mucoromycota</taxon>
        <taxon>Glomeromycotina</taxon>
        <taxon>Glomeromycetes</taxon>
        <taxon>Diversisporales</taxon>
        <taxon>Gigasporaceae</taxon>
        <taxon>Cetraspora</taxon>
    </lineage>
</organism>
<evidence type="ECO:0000313" key="3">
    <source>
        <dbReference type="Proteomes" id="UP000789759"/>
    </source>
</evidence>
<comment type="caution">
    <text evidence="2">The sequence shown here is derived from an EMBL/GenBank/DDBJ whole genome shotgun (WGS) entry which is preliminary data.</text>
</comment>
<evidence type="ECO:0000313" key="2">
    <source>
        <dbReference type="EMBL" id="CAG8805715.1"/>
    </source>
</evidence>
<keyword evidence="1" id="KW-0472">Membrane</keyword>
<feature type="transmembrane region" description="Helical" evidence="1">
    <location>
        <begin position="445"/>
        <end position="464"/>
    </location>
</feature>
<reference evidence="2" key="1">
    <citation type="submission" date="2021-06" db="EMBL/GenBank/DDBJ databases">
        <authorList>
            <person name="Kallberg Y."/>
            <person name="Tangrot J."/>
            <person name="Rosling A."/>
        </authorList>
    </citation>
    <scope>NUCLEOTIDE SEQUENCE</scope>
    <source>
        <strain evidence="2">FL966</strain>
    </source>
</reference>
<feature type="transmembrane region" description="Helical" evidence="1">
    <location>
        <begin position="476"/>
        <end position="494"/>
    </location>
</feature>
<evidence type="ECO:0000256" key="1">
    <source>
        <dbReference type="SAM" id="Phobius"/>
    </source>
</evidence>
<dbReference type="OrthoDB" id="2323852at2759"/>
<feature type="transmembrane region" description="Helical" evidence="1">
    <location>
        <begin position="539"/>
        <end position="559"/>
    </location>
</feature>
<dbReference type="Proteomes" id="UP000789759">
    <property type="component" value="Unassembled WGS sequence"/>
</dbReference>
<sequence length="676" mass="79796">KINPLYSAYLDKNVLLLIGCHTVQVWHDQDEKKTLEFISVIDKSKHRGDDRTNIKKVEYGIRKFKLEVQSKDSGSIESIEMEADDDYLVYAVKEACESLKFLYQIYKESEYAISLSNEDQHIKFKEIVEQTRNIIIRFIQLYPIVWRLLDIRFGLLNLLIEAREYQLIKYILFNEEKDIDNDDDLEKKRLFKMLDDIVSKLENLSQDIEGIMEDITPDQERLLHEKSLHMPQYKSWEGEDNVIGKSLSDDDPVFLGYFLEYYSNKAVKEIGWMITVSEIIPKMYAYNKEDKNYEFYRSYIRLLFFKRCFCEKELDIPFFEFLEIPPSIDGALEVFIPVTQFIPQDSNLKINMLSGVKIPDIQMVPLIYFATNKLLQEKRENKYMSFLKSIFYPGNYVPLEECHIPFLHVINKVEDNLNDPFYCNPSMEAIINFMWDSSKSRWHQISFNFLMHFLSYSIISWMFIAHIEVTGEFQHILVFIFLGYASYIGLSQSLTTYEVSNDSEVAYIMTGKEPENSFSNLFNAIFAAYNWDSIALDTWGFWPLIIINVIGSIVIVLILQNIIISFMSVALEDADNFGKRAVLNFQCKLIYYHAVLKNSALASGYNDFHSKFKDKLEVKYICFYNDQSITNAWRDESKKWETFPIYLNAEKQMQTEEESEFFIKKDDLKFIWWTST</sequence>
<feature type="non-terminal residue" evidence="2">
    <location>
        <position position="1"/>
    </location>
</feature>
<gene>
    <name evidence="2" type="ORF">CPELLU_LOCUS18131</name>
</gene>